<proteinExistence type="predicted"/>
<keyword evidence="4" id="KW-0539">Nucleus</keyword>
<feature type="compositionally biased region" description="Acidic residues" evidence="5">
    <location>
        <begin position="228"/>
        <end position="237"/>
    </location>
</feature>
<dbReference type="Proteomes" id="UP001302321">
    <property type="component" value="Unassembled WGS sequence"/>
</dbReference>
<dbReference type="GO" id="GO:0005666">
    <property type="term" value="C:RNA polymerase III complex"/>
    <property type="evidence" value="ECO:0007669"/>
    <property type="project" value="InterPro"/>
</dbReference>
<evidence type="ECO:0000256" key="4">
    <source>
        <dbReference type="ARBA" id="ARBA00023242"/>
    </source>
</evidence>
<protein>
    <recommendedName>
        <fullName evidence="8">DNA-directed RNA polymerase III RPC4</fullName>
    </recommendedName>
</protein>
<accession>A0AAN6WAE6</accession>
<feature type="region of interest" description="Disordered" evidence="5">
    <location>
        <begin position="1"/>
        <end position="146"/>
    </location>
</feature>
<feature type="compositionally biased region" description="Basic and acidic residues" evidence="5">
    <location>
        <begin position="260"/>
        <end position="270"/>
    </location>
</feature>
<gene>
    <name evidence="6" type="ORF">QBC36DRAFT_121348</name>
</gene>
<keyword evidence="7" id="KW-1185">Reference proteome</keyword>
<feature type="compositionally biased region" description="Low complexity" evidence="5">
    <location>
        <begin position="54"/>
        <end position="75"/>
    </location>
</feature>
<evidence type="ECO:0000313" key="7">
    <source>
        <dbReference type="Proteomes" id="UP001302321"/>
    </source>
</evidence>
<dbReference type="GO" id="GO:0042797">
    <property type="term" value="P:tRNA transcription by RNA polymerase III"/>
    <property type="evidence" value="ECO:0007669"/>
    <property type="project" value="TreeGrafter"/>
</dbReference>
<evidence type="ECO:0000256" key="5">
    <source>
        <dbReference type="SAM" id="MobiDB-lite"/>
    </source>
</evidence>
<organism evidence="6 7">
    <name type="scientific">Triangularia setosa</name>
    <dbReference type="NCBI Taxonomy" id="2587417"/>
    <lineage>
        <taxon>Eukaryota</taxon>
        <taxon>Fungi</taxon>
        <taxon>Dikarya</taxon>
        <taxon>Ascomycota</taxon>
        <taxon>Pezizomycotina</taxon>
        <taxon>Sordariomycetes</taxon>
        <taxon>Sordariomycetidae</taxon>
        <taxon>Sordariales</taxon>
        <taxon>Podosporaceae</taxon>
        <taxon>Triangularia</taxon>
    </lineage>
</organism>
<comment type="subcellular location">
    <subcellularLocation>
        <location evidence="1">Nucleus</location>
    </subcellularLocation>
</comment>
<evidence type="ECO:0000313" key="6">
    <source>
        <dbReference type="EMBL" id="KAK4177935.1"/>
    </source>
</evidence>
<evidence type="ECO:0000256" key="3">
    <source>
        <dbReference type="ARBA" id="ARBA00023163"/>
    </source>
</evidence>
<evidence type="ECO:0000256" key="2">
    <source>
        <dbReference type="ARBA" id="ARBA00022478"/>
    </source>
</evidence>
<reference evidence="6" key="1">
    <citation type="journal article" date="2023" name="Mol. Phylogenet. Evol.">
        <title>Genome-scale phylogeny and comparative genomics of the fungal order Sordariales.</title>
        <authorList>
            <person name="Hensen N."/>
            <person name="Bonometti L."/>
            <person name="Westerberg I."/>
            <person name="Brannstrom I.O."/>
            <person name="Guillou S."/>
            <person name="Cros-Aarteil S."/>
            <person name="Calhoun S."/>
            <person name="Haridas S."/>
            <person name="Kuo A."/>
            <person name="Mondo S."/>
            <person name="Pangilinan J."/>
            <person name="Riley R."/>
            <person name="LaButti K."/>
            <person name="Andreopoulos B."/>
            <person name="Lipzen A."/>
            <person name="Chen C."/>
            <person name="Yan M."/>
            <person name="Daum C."/>
            <person name="Ng V."/>
            <person name="Clum A."/>
            <person name="Steindorff A."/>
            <person name="Ohm R.A."/>
            <person name="Martin F."/>
            <person name="Silar P."/>
            <person name="Natvig D.O."/>
            <person name="Lalanne C."/>
            <person name="Gautier V."/>
            <person name="Ament-Velasquez S.L."/>
            <person name="Kruys A."/>
            <person name="Hutchinson M.I."/>
            <person name="Powell A.J."/>
            <person name="Barry K."/>
            <person name="Miller A.N."/>
            <person name="Grigoriev I.V."/>
            <person name="Debuchy R."/>
            <person name="Gladieux P."/>
            <person name="Hiltunen Thoren M."/>
            <person name="Johannesson H."/>
        </authorList>
    </citation>
    <scope>NUCLEOTIDE SEQUENCE</scope>
    <source>
        <strain evidence="6">CBS 892.96</strain>
    </source>
</reference>
<feature type="compositionally biased region" description="Basic and acidic residues" evidence="5">
    <location>
        <begin position="107"/>
        <end position="116"/>
    </location>
</feature>
<feature type="compositionally biased region" description="Basic and acidic residues" evidence="5">
    <location>
        <begin position="241"/>
        <end position="252"/>
    </location>
</feature>
<keyword evidence="2" id="KW-0240">DNA-directed RNA polymerase</keyword>
<dbReference type="PANTHER" id="PTHR13408:SF0">
    <property type="entry name" value="DNA-DIRECTED RNA POLYMERASE III SUBUNIT RPC4"/>
    <property type="match status" value="1"/>
</dbReference>
<feature type="compositionally biased region" description="Acidic residues" evidence="5">
    <location>
        <begin position="372"/>
        <end position="387"/>
    </location>
</feature>
<dbReference type="GO" id="GO:0003677">
    <property type="term" value="F:DNA binding"/>
    <property type="evidence" value="ECO:0007669"/>
    <property type="project" value="InterPro"/>
</dbReference>
<feature type="compositionally biased region" description="Polar residues" evidence="5">
    <location>
        <begin position="41"/>
        <end position="53"/>
    </location>
</feature>
<evidence type="ECO:0000256" key="1">
    <source>
        <dbReference type="ARBA" id="ARBA00004123"/>
    </source>
</evidence>
<feature type="compositionally biased region" description="Basic and acidic residues" evidence="5">
    <location>
        <begin position="91"/>
        <end position="100"/>
    </location>
</feature>
<feature type="region of interest" description="Disordered" evidence="5">
    <location>
        <begin position="356"/>
        <end position="389"/>
    </location>
</feature>
<feature type="compositionally biased region" description="Basic residues" evidence="5">
    <location>
        <begin position="117"/>
        <end position="131"/>
    </location>
</feature>
<reference evidence="6" key="2">
    <citation type="submission" date="2023-05" db="EMBL/GenBank/DDBJ databases">
        <authorList>
            <consortium name="Lawrence Berkeley National Laboratory"/>
            <person name="Steindorff A."/>
            <person name="Hensen N."/>
            <person name="Bonometti L."/>
            <person name="Westerberg I."/>
            <person name="Brannstrom I.O."/>
            <person name="Guillou S."/>
            <person name="Cros-Aarteil S."/>
            <person name="Calhoun S."/>
            <person name="Haridas S."/>
            <person name="Kuo A."/>
            <person name="Mondo S."/>
            <person name="Pangilinan J."/>
            <person name="Riley R."/>
            <person name="Labutti K."/>
            <person name="Andreopoulos B."/>
            <person name="Lipzen A."/>
            <person name="Chen C."/>
            <person name="Yanf M."/>
            <person name="Daum C."/>
            <person name="Ng V."/>
            <person name="Clum A."/>
            <person name="Ohm R."/>
            <person name="Martin F."/>
            <person name="Silar P."/>
            <person name="Natvig D."/>
            <person name="Lalanne C."/>
            <person name="Gautier V."/>
            <person name="Ament-Velasquez S.L."/>
            <person name="Kruys A."/>
            <person name="Hutchinson M.I."/>
            <person name="Powell A.J."/>
            <person name="Barry K."/>
            <person name="Miller A.N."/>
            <person name="Grigoriev I.V."/>
            <person name="Debuchy R."/>
            <person name="Gladieux P."/>
            <person name="Thoren M.H."/>
            <person name="Johannesson H."/>
        </authorList>
    </citation>
    <scope>NUCLEOTIDE SEQUENCE</scope>
    <source>
        <strain evidence="6">CBS 892.96</strain>
    </source>
</reference>
<feature type="compositionally biased region" description="Basic and acidic residues" evidence="5">
    <location>
        <begin position="213"/>
        <end position="227"/>
    </location>
</feature>
<feature type="region of interest" description="Disordered" evidence="5">
    <location>
        <begin position="192"/>
        <end position="286"/>
    </location>
</feature>
<evidence type="ECO:0008006" key="8">
    <source>
        <dbReference type="Google" id="ProtNLM"/>
    </source>
</evidence>
<keyword evidence="3" id="KW-0804">Transcription</keyword>
<dbReference type="PANTHER" id="PTHR13408">
    <property type="entry name" value="DNA-DIRECTED RNA POLYMERASE III"/>
    <property type="match status" value="1"/>
</dbReference>
<name>A0AAN6WAE6_9PEZI</name>
<dbReference type="Pfam" id="PF05132">
    <property type="entry name" value="RNA_pol_Rpc4"/>
    <property type="match status" value="1"/>
</dbReference>
<feature type="compositionally biased region" description="Low complexity" evidence="5">
    <location>
        <begin position="20"/>
        <end position="34"/>
    </location>
</feature>
<dbReference type="EMBL" id="MU866151">
    <property type="protein sequence ID" value="KAK4177935.1"/>
    <property type="molecule type" value="Genomic_DNA"/>
</dbReference>
<sequence length="482" mass="51624">MPPKAAPRGRGRGRGGTARGGSASASASGAVPVADMGDSSAEPTPSEAISDTVTPAPASTSTSAPPRGRSTTATPAPKPGPKFKPKAVRRSSAERDRIARELGQANKAKDEAEERRKSRLAKAIVRGRGRGGFRGGFRGPVAAGPLSGGMTFGGSSGGGRFARADYIKSEGGGLFGSDGRVNADLLHDYVQDYDDENNKQPLMPMGIRRSQPKSKEDADNDGSNKDADGEEDSDEEGLFVNEKERAEKDRLAADQQAGKVKTERGGKDVDMASIPPRFGEADETDYDDMLRVETNKKLNISSGKAEELRRQRHLFAEQLDDRAFIFQFPVRPPLYVVKDDGSLAKSEGDDDVVMLDGQQQDNAPVDPTAEVKEEEVAEEESQQEEPEVVPQAGYLGKLIVRKSGKVEIDWGGYPMDSGTGVAPRHLSTAVLLEMEDAKPGEASRGFAYSLGRVEAVFSSVLRTSDMEPWVVDNQVADNSANR</sequence>
<dbReference type="AlphaFoldDB" id="A0AAN6WAE6"/>
<dbReference type="InterPro" id="IPR007811">
    <property type="entry name" value="RPC4"/>
</dbReference>
<comment type="caution">
    <text evidence="6">The sequence shown here is derived from an EMBL/GenBank/DDBJ whole genome shotgun (WGS) entry which is preliminary data.</text>
</comment>